<dbReference type="GO" id="GO:0019901">
    <property type="term" value="F:protein kinase binding"/>
    <property type="evidence" value="ECO:0007669"/>
    <property type="project" value="InterPro"/>
</dbReference>
<feature type="domain" description="cGMP-dependent protein kinase interacting" evidence="4">
    <location>
        <begin position="225"/>
        <end position="318"/>
    </location>
</feature>
<feature type="region of interest" description="Disordered" evidence="3">
    <location>
        <begin position="1"/>
        <end position="29"/>
    </location>
</feature>
<keyword evidence="6" id="KW-1185">Reference proteome</keyword>
<feature type="compositionally biased region" description="Basic and acidic residues" evidence="3">
    <location>
        <begin position="269"/>
        <end position="284"/>
    </location>
</feature>
<comment type="caution">
    <text evidence="5">The sequence shown here is derived from an EMBL/GenBank/DDBJ whole genome shotgun (WGS) entry which is preliminary data.</text>
</comment>
<dbReference type="PANTHER" id="PTHR24179:SF21">
    <property type="entry name" value="MYOSIN BINDING SUBUNIT, ISOFORM O"/>
    <property type="match status" value="1"/>
</dbReference>
<feature type="compositionally biased region" description="Low complexity" evidence="3">
    <location>
        <begin position="52"/>
        <end position="76"/>
    </location>
</feature>
<dbReference type="Pfam" id="PF15898">
    <property type="entry name" value="PRKG1_interact"/>
    <property type="match status" value="1"/>
</dbReference>
<dbReference type="STRING" id="543379.A0A232F6Q0"/>
<reference evidence="5 6" key="1">
    <citation type="journal article" date="2017" name="Curr. Biol.">
        <title>The Evolution of Venom by Co-option of Single-Copy Genes.</title>
        <authorList>
            <person name="Martinson E.O."/>
            <person name="Mrinalini"/>
            <person name="Kelkar Y.D."/>
            <person name="Chang C.H."/>
            <person name="Werren J.H."/>
        </authorList>
    </citation>
    <scope>NUCLEOTIDE SEQUENCE [LARGE SCALE GENOMIC DNA]</scope>
    <source>
        <strain evidence="5 6">Alberta</strain>
        <tissue evidence="5">Whole body</tissue>
    </source>
</reference>
<dbReference type="GO" id="GO:0004857">
    <property type="term" value="F:enzyme inhibitor activity"/>
    <property type="evidence" value="ECO:0007669"/>
    <property type="project" value="TreeGrafter"/>
</dbReference>
<feature type="compositionally biased region" description="Polar residues" evidence="3">
    <location>
        <begin position="210"/>
        <end position="221"/>
    </location>
</feature>
<protein>
    <recommendedName>
        <fullName evidence="4">cGMP-dependent protein kinase interacting domain-containing protein</fullName>
    </recommendedName>
</protein>
<dbReference type="EMBL" id="NNAY01000786">
    <property type="protein sequence ID" value="OXU26511.1"/>
    <property type="molecule type" value="Genomic_DNA"/>
</dbReference>
<gene>
    <name evidence="5" type="ORF">TSAR_004019</name>
</gene>
<feature type="compositionally biased region" description="Low complexity" evidence="3">
    <location>
        <begin position="161"/>
        <end position="182"/>
    </location>
</feature>
<dbReference type="InterPro" id="IPR031775">
    <property type="entry name" value="PRKG1_interact"/>
</dbReference>
<feature type="compositionally biased region" description="Polar residues" evidence="3">
    <location>
        <begin position="253"/>
        <end position="268"/>
    </location>
</feature>
<sequence length="318" mass="34002">MSTYRKRTQPKPTTAAGLRAQASASGNSIFRNRPRSIAGLFGNSQNSYSSLLGGSSYSSGSSSPSYLNKSSPTSSSGAYKNAYSNSSGSLNSYQNPYTTYGGTSSGYGALTLPSSSHSSIGSLNLATPSTSYGYLNGLGSRSSPSVHRAGSFNKPKTKIDSGSFGSRSSSLQSLAGSEGYVSGHERSGRSSRLGSVSSLSSETGGATLGRTKSSSGTTSENGELDYKKLYEESQAENERLRDKLRKSDESLKETQSLLEKAQSKSSLSETEKRERRAMERKLSEMEEELKMMETLKCENQRLKDENGALIRVISKLSK</sequence>
<evidence type="ECO:0000313" key="5">
    <source>
        <dbReference type="EMBL" id="OXU26511.1"/>
    </source>
</evidence>
<proteinExistence type="predicted"/>
<evidence type="ECO:0000313" key="6">
    <source>
        <dbReference type="Proteomes" id="UP000215335"/>
    </source>
</evidence>
<evidence type="ECO:0000256" key="2">
    <source>
        <dbReference type="ARBA" id="ARBA00022737"/>
    </source>
</evidence>
<evidence type="ECO:0000256" key="1">
    <source>
        <dbReference type="ARBA" id="ARBA00022473"/>
    </source>
</evidence>
<evidence type="ECO:0000256" key="3">
    <source>
        <dbReference type="SAM" id="MobiDB-lite"/>
    </source>
</evidence>
<feature type="compositionally biased region" description="Basic and acidic residues" evidence="3">
    <location>
        <begin position="224"/>
        <end position="252"/>
    </location>
</feature>
<organism evidence="5 6">
    <name type="scientific">Trichomalopsis sarcophagae</name>
    <dbReference type="NCBI Taxonomy" id="543379"/>
    <lineage>
        <taxon>Eukaryota</taxon>
        <taxon>Metazoa</taxon>
        <taxon>Ecdysozoa</taxon>
        <taxon>Arthropoda</taxon>
        <taxon>Hexapoda</taxon>
        <taxon>Insecta</taxon>
        <taxon>Pterygota</taxon>
        <taxon>Neoptera</taxon>
        <taxon>Endopterygota</taxon>
        <taxon>Hymenoptera</taxon>
        <taxon>Apocrita</taxon>
        <taxon>Proctotrupomorpha</taxon>
        <taxon>Chalcidoidea</taxon>
        <taxon>Pteromalidae</taxon>
        <taxon>Pteromalinae</taxon>
        <taxon>Trichomalopsis</taxon>
    </lineage>
</organism>
<dbReference type="AlphaFoldDB" id="A0A232F6Q0"/>
<evidence type="ECO:0000259" key="4">
    <source>
        <dbReference type="Pfam" id="PF15898"/>
    </source>
</evidence>
<dbReference type="GO" id="GO:0005737">
    <property type="term" value="C:cytoplasm"/>
    <property type="evidence" value="ECO:0007669"/>
    <property type="project" value="TreeGrafter"/>
</dbReference>
<keyword evidence="2" id="KW-0677">Repeat</keyword>
<feature type="region of interest" description="Disordered" evidence="3">
    <location>
        <begin position="141"/>
        <end position="284"/>
    </location>
</feature>
<dbReference type="PANTHER" id="PTHR24179">
    <property type="entry name" value="PROTEIN PHOSPHATASE 1 REGULATORY SUBUNIT 12"/>
    <property type="match status" value="1"/>
</dbReference>
<name>A0A232F6Q0_9HYME</name>
<dbReference type="InterPro" id="IPR051226">
    <property type="entry name" value="PP1_Regulatory_Subunit"/>
</dbReference>
<dbReference type="Proteomes" id="UP000215335">
    <property type="component" value="Unassembled WGS sequence"/>
</dbReference>
<feature type="compositionally biased region" description="Low complexity" evidence="3">
    <location>
        <begin position="190"/>
        <end position="202"/>
    </location>
</feature>
<accession>A0A232F6Q0</accession>
<keyword evidence="1" id="KW-0217">Developmental protein</keyword>
<feature type="region of interest" description="Disordered" evidence="3">
    <location>
        <begin position="52"/>
        <end position="81"/>
    </location>
</feature>
<dbReference type="GO" id="GO:0019208">
    <property type="term" value="F:phosphatase regulator activity"/>
    <property type="evidence" value="ECO:0007669"/>
    <property type="project" value="TreeGrafter"/>
</dbReference>
<dbReference type="Gene3D" id="6.10.250.1820">
    <property type="match status" value="1"/>
</dbReference>